<evidence type="ECO:0000313" key="2">
    <source>
        <dbReference type="EMBL" id="GLR07195.1"/>
    </source>
</evidence>
<name>A0ABQ5Y8J1_9VIBR</name>
<dbReference type="SMART" id="SM00382">
    <property type="entry name" value="AAA"/>
    <property type="match status" value="1"/>
</dbReference>
<dbReference type="PANTHER" id="PTHR37291:SF1">
    <property type="entry name" value="TYPE IV METHYL-DIRECTED RESTRICTION ENZYME ECOKMCRB SUBUNIT"/>
    <property type="match status" value="1"/>
</dbReference>
<feature type="domain" description="AAA+ ATPase" evidence="1">
    <location>
        <begin position="209"/>
        <end position="513"/>
    </location>
</feature>
<dbReference type="InterPro" id="IPR011704">
    <property type="entry name" value="ATPase_dyneun-rel_AAA"/>
</dbReference>
<protein>
    <recommendedName>
        <fullName evidence="1">AAA+ ATPase domain-containing protein</fullName>
    </recommendedName>
</protein>
<dbReference type="InterPro" id="IPR052934">
    <property type="entry name" value="Methyl-DNA_Rec/Restrict_Enz"/>
</dbReference>
<proteinExistence type="predicted"/>
<dbReference type="SUPFAM" id="SSF52540">
    <property type="entry name" value="P-loop containing nucleoside triphosphate hydrolases"/>
    <property type="match status" value="1"/>
</dbReference>
<dbReference type="EMBL" id="BSOE01000059">
    <property type="protein sequence ID" value="GLR07195.1"/>
    <property type="molecule type" value="Genomic_DNA"/>
</dbReference>
<keyword evidence="3" id="KW-1185">Reference proteome</keyword>
<dbReference type="Proteomes" id="UP001156669">
    <property type="component" value="Unassembled WGS sequence"/>
</dbReference>
<evidence type="ECO:0000313" key="3">
    <source>
        <dbReference type="Proteomes" id="UP001156669"/>
    </source>
</evidence>
<reference evidence="3" key="1">
    <citation type="journal article" date="2019" name="Int. J. Syst. Evol. Microbiol.">
        <title>The Global Catalogue of Microorganisms (GCM) 10K type strain sequencing project: providing services to taxonomists for standard genome sequencing and annotation.</title>
        <authorList>
            <consortium name="The Broad Institute Genomics Platform"/>
            <consortium name="The Broad Institute Genome Sequencing Center for Infectious Disease"/>
            <person name="Wu L."/>
            <person name="Ma J."/>
        </authorList>
    </citation>
    <scope>NUCLEOTIDE SEQUENCE [LARGE SCALE GENOMIC DNA]</scope>
    <source>
        <strain evidence="3">NBRC 110633</strain>
    </source>
</reference>
<gene>
    <name evidence="2" type="ORF">GCM10007906_47830</name>
</gene>
<dbReference type="PANTHER" id="PTHR37291">
    <property type="entry name" value="5-METHYLCYTOSINE-SPECIFIC RESTRICTION ENZYME B"/>
    <property type="match status" value="1"/>
</dbReference>
<evidence type="ECO:0000259" key="1">
    <source>
        <dbReference type="SMART" id="SM00382"/>
    </source>
</evidence>
<organism evidence="2 3">
    <name type="scientific">Vibrio hyugaensis</name>
    <dbReference type="NCBI Taxonomy" id="1534743"/>
    <lineage>
        <taxon>Bacteria</taxon>
        <taxon>Pseudomonadati</taxon>
        <taxon>Pseudomonadota</taxon>
        <taxon>Gammaproteobacteria</taxon>
        <taxon>Vibrionales</taxon>
        <taxon>Vibrionaceae</taxon>
        <taxon>Vibrio</taxon>
    </lineage>
</organism>
<dbReference type="InterPro" id="IPR027417">
    <property type="entry name" value="P-loop_NTPase"/>
</dbReference>
<dbReference type="Gene3D" id="3.40.50.300">
    <property type="entry name" value="P-loop containing nucleotide triphosphate hydrolases"/>
    <property type="match status" value="2"/>
</dbReference>
<dbReference type="Pfam" id="PF07728">
    <property type="entry name" value="AAA_5"/>
    <property type="match status" value="1"/>
</dbReference>
<comment type="caution">
    <text evidence="2">The sequence shown here is derived from an EMBL/GenBank/DDBJ whole genome shotgun (WGS) entry which is preliminary data.</text>
</comment>
<sequence>MYPAKRLYSVVFDVHHSKCHTSDAERFFEKHGYKLVNKDPLQAIPSIWKVSHGFNEISESVSQWLDENNYLAVHSETAKSQGSRFIKEVKVGDIVSLSRSGYLKALVRVSGEALFDDESPLDSGWAFRKYELVRSLPELQKYSGPSKGWAPNYNSTLAKVYQQKQDLNLFEESILQPYYSMTLDELRVKHASEKESQMSQEFSNHKINSPLNQILYGPPGTGKTYHTIEAAVQAAEPGFYANLNISEQAGGASEEQRTKLVEKYKELTRTGQIRFVTFHQSYGYEEFVEGLKANSEGGDISYDVEKGVFREICKEAEKHSTEKAASQGHNFEVCWQAFAAKLAEVDSLEINMSQTSFHVVDFNEKRIFFEKSNGKKDHTLSINTLKQIFEGSREYSTGLGVYYNPLVRYLKGLVDIEQQPAIKRQNYVLVIDEINRGNISKIFGELITLIEPSKRKGAQEPLEVTLPYSGDTFSVPDNLYIIGTMNTADRSLAMMDTALRRRFDFKEMMPKPSLFRDHQLVQGGCSINFESMLSALNSRIEVLYDREHMLGHAFLFPAYDLVKQGKNDEAFVALRDAFKNKIIPLLEEYFFEDWNKIRLVLGDSLKGNEQKNLHFLRKIEQSYASLFGSEHDLDLYDDMKVTYALRPFEKGSVWDEPEAYVGMYSNNKE</sequence>
<dbReference type="RefSeq" id="WP_156145319.1">
    <property type="nucleotide sequence ID" value="NZ_BBLD01000026.1"/>
</dbReference>
<dbReference type="InterPro" id="IPR003593">
    <property type="entry name" value="AAA+_ATPase"/>
</dbReference>
<accession>A0ABQ5Y8J1</accession>